<feature type="domain" description="SET" evidence="2">
    <location>
        <begin position="75"/>
        <end position="378"/>
    </location>
</feature>
<dbReference type="Gene3D" id="2.170.270.10">
    <property type="entry name" value="SET domain"/>
    <property type="match status" value="1"/>
</dbReference>
<gene>
    <name evidence="3" type="ORF">BDN70DRAFT_880013</name>
</gene>
<reference evidence="3" key="1">
    <citation type="submission" date="2020-11" db="EMBL/GenBank/DDBJ databases">
        <authorList>
            <consortium name="DOE Joint Genome Institute"/>
            <person name="Ahrendt S."/>
            <person name="Riley R."/>
            <person name="Andreopoulos W."/>
            <person name="Labutti K."/>
            <person name="Pangilinan J."/>
            <person name="Ruiz-Duenas F.J."/>
            <person name="Barrasa J.M."/>
            <person name="Sanchez-Garcia M."/>
            <person name="Camarero S."/>
            <person name="Miyauchi S."/>
            <person name="Serrano A."/>
            <person name="Linde D."/>
            <person name="Babiker R."/>
            <person name="Drula E."/>
            <person name="Ayuso-Fernandez I."/>
            <person name="Pacheco R."/>
            <person name="Padilla G."/>
            <person name="Ferreira P."/>
            <person name="Barriuso J."/>
            <person name="Kellner H."/>
            <person name="Castanera R."/>
            <person name="Alfaro M."/>
            <person name="Ramirez L."/>
            <person name="Pisabarro A.G."/>
            <person name="Kuo A."/>
            <person name="Tritt A."/>
            <person name="Lipzen A."/>
            <person name="He G."/>
            <person name="Yan M."/>
            <person name="Ng V."/>
            <person name="Cullen D."/>
            <person name="Martin F."/>
            <person name="Rosso M.-N."/>
            <person name="Henrissat B."/>
            <person name="Hibbett D."/>
            <person name="Martinez A.T."/>
            <person name="Grigoriev I.V."/>
        </authorList>
    </citation>
    <scope>NUCLEOTIDE SEQUENCE</scope>
    <source>
        <strain evidence="3">CIRM-BRFM 674</strain>
    </source>
</reference>
<feature type="region of interest" description="Disordered" evidence="1">
    <location>
        <begin position="305"/>
        <end position="326"/>
    </location>
</feature>
<dbReference type="PANTHER" id="PTHR12197:SF251">
    <property type="entry name" value="EG:BACR7C10.4 PROTEIN"/>
    <property type="match status" value="1"/>
</dbReference>
<dbReference type="CDD" id="cd20071">
    <property type="entry name" value="SET_SMYD"/>
    <property type="match status" value="1"/>
</dbReference>
<dbReference type="SUPFAM" id="SSF47157">
    <property type="entry name" value="Mitochondrial import receptor subunit Tom20"/>
    <property type="match status" value="1"/>
</dbReference>
<proteinExistence type="predicted"/>
<keyword evidence="4" id="KW-1185">Reference proteome</keyword>
<evidence type="ECO:0000313" key="4">
    <source>
        <dbReference type="Proteomes" id="UP000807469"/>
    </source>
</evidence>
<dbReference type="Pfam" id="PF00856">
    <property type="entry name" value="SET"/>
    <property type="match status" value="1"/>
</dbReference>
<dbReference type="Gene3D" id="1.20.960.10">
    <property type="entry name" value="Mitochondrial outer membrane translocase complex, subunit Tom20 domain"/>
    <property type="match status" value="1"/>
</dbReference>
<dbReference type="PANTHER" id="PTHR12197">
    <property type="entry name" value="HISTONE-LYSINE N-METHYLTRANSFERASE SMYD"/>
    <property type="match status" value="1"/>
</dbReference>
<evidence type="ECO:0000256" key="1">
    <source>
        <dbReference type="SAM" id="MobiDB-lite"/>
    </source>
</evidence>
<dbReference type="OrthoDB" id="2154253at2759"/>
<dbReference type="Gene3D" id="1.10.220.160">
    <property type="match status" value="1"/>
</dbReference>
<dbReference type="AlphaFoldDB" id="A0A9P5YZ26"/>
<accession>A0A9P5YZ26</accession>
<evidence type="ECO:0000259" key="2">
    <source>
        <dbReference type="Pfam" id="PF00856"/>
    </source>
</evidence>
<dbReference type="Proteomes" id="UP000807469">
    <property type="component" value="Unassembled WGS sequence"/>
</dbReference>
<evidence type="ECO:0000313" key="3">
    <source>
        <dbReference type="EMBL" id="KAF9478407.1"/>
    </source>
</evidence>
<dbReference type="InterPro" id="IPR023392">
    <property type="entry name" value="Tom20_dom_sf"/>
</dbReference>
<comment type="caution">
    <text evidence="3">The sequence shown here is derived from an EMBL/GenBank/DDBJ whole genome shotgun (WGS) entry which is preliminary data.</text>
</comment>
<dbReference type="GO" id="GO:0005634">
    <property type="term" value="C:nucleus"/>
    <property type="evidence" value="ECO:0007669"/>
    <property type="project" value="TreeGrafter"/>
</dbReference>
<name>A0A9P5YZ26_9AGAR</name>
<dbReference type="SUPFAM" id="SSF82199">
    <property type="entry name" value="SET domain"/>
    <property type="match status" value="1"/>
</dbReference>
<dbReference type="EMBL" id="MU155235">
    <property type="protein sequence ID" value="KAF9478407.1"/>
    <property type="molecule type" value="Genomic_DNA"/>
</dbReference>
<dbReference type="Gene3D" id="6.10.140.2220">
    <property type="match status" value="1"/>
</dbReference>
<dbReference type="InterPro" id="IPR050869">
    <property type="entry name" value="H3K4_H4K5_MeTrfase"/>
</dbReference>
<feature type="region of interest" description="Disordered" evidence="1">
    <location>
        <begin position="213"/>
        <end position="235"/>
    </location>
</feature>
<organism evidence="3 4">
    <name type="scientific">Pholiota conissans</name>
    <dbReference type="NCBI Taxonomy" id="109636"/>
    <lineage>
        <taxon>Eukaryota</taxon>
        <taxon>Fungi</taxon>
        <taxon>Dikarya</taxon>
        <taxon>Basidiomycota</taxon>
        <taxon>Agaricomycotina</taxon>
        <taxon>Agaricomycetes</taxon>
        <taxon>Agaricomycetidae</taxon>
        <taxon>Agaricales</taxon>
        <taxon>Agaricineae</taxon>
        <taxon>Strophariaceae</taxon>
        <taxon>Pholiota</taxon>
    </lineage>
</organism>
<sequence>MSFFRALRVYPSPVELIVIYEKTIIEPVFKLIMDLTQLDVKHRIEAYYDFFPPKRMNVSIEVRETTPGQPARQVLVVNKDFAAGEVIYKELPVVTALDADLQTKGTYCSQCLRAIKPELSLQLPKDTSTTAFHLTYCSKACMLASKKQSQSLLFTLDPPLPPEIPSAPPAPVAQEARREAQTKFADYIKKSGKSVPLLVARFIARQVQGETQKLVQATSPSAHPPSTEDDYTDAESRSEKYVLADHLERLRYLEMVPSKEETDLLVSVLRTALPGLEEFITTEKYATLSGKMAYNAFGVSYGGGRNDKPEPTFRPEDVEKTRTPYGTQRQIGSALYTLSSYLTHSCKPSARPSFASGTAEISIIADKDLKKGDVLTIAFVDVTQHTDESVVECRRRRRFELARGWRFSCGCERCVEEGNTMTVEEKANSSDDQKDESKVEDAVKNYARGQAAAAQAEEQGINID</sequence>
<feature type="compositionally biased region" description="Basic and acidic residues" evidence="1">
    <location>
        <begin position="305"/>
        <end position="322"/>
    </location>
</feature>
<dbReference type="InterPro" id="IPR046341">
    <property type="entry name" value="SET_dom_sf"/>
</dbReference>
<dbReference type="InterPro" id="IPR001214">
    <property type="entry name" value="SET_dom"/>
</dbReference>
<protein>
    <recommendedName>
        <fullName evidence="2">SET domain-containing protein</fullName>
    </recommendedName>
</protein>